<proteinExistence type="predicted"/>
<name>A0ABQ9VPA9_SAGOE</name>
<feature type="domain" description="Dynein heavy chain coiled coil stalk" evidence="1">
    <location>
        <begin position="25"/>
        <end position="77"/>
    </location>
</feature>
<comment type="caution">
    <text evidence="2">The sequence shown here is derived from an EMBL/GenBank/DDBJ whole genome shotgun (WGS) entry which is preliminary data.</text>
</comment>
<dbReference type="InterPro" id="IPR026983">
    <property type="entry name" value="DHC"/>
</dbReference>
<accession>A0ABQ9VPA9</accession>
<dbReference type="Proteomes" id="UP001266305">
    <property type="component" value="Unassembled WGS sequence"/>
</dbReference>
<dbReference type="PANTHER" id="PTHR45703">
    <property type="entry name" value="DYNEIN HEAVY CHAIN"/>
    <property type="match status" value="1"/>
</dbReference>
<gene>
    <name evidence="2" type="primary">DNAH2_4</name>
    <name evidence="2" type="ORF">P7K49_010960</name>
</gene>
<reference evidence="2 3" key="1">
    <citation type="submission" date="2023-05" db="EMBL/GenBank/DDBJ databases">
        <title>B98-5 Cell Line De Novo Hybrid Assembly: An Optical Mapping Approach.</title>
        <authorList>
            <person name="Kananen K."/>
            <person name="Auerbach J.A."/>
            <person name="Kautto E."/>
            <person name="Blachly J.S."/>
        </authorList>
    </citation>
    <scope>NUCLEOTIDE SEQUENCE [LARGE SCALE GENOMIC DNA]</scope>
    <source>
        <strain evidence="2">B95-8</strain>
        <tissue evidence="2">Cell line</tissue>
    </source>
</reference>
<dbReference type="InterPro" id="IPR024743">
    <property type="entry name" value="Dynein_HC_stalk"/>
</dbReference>
<evidence type="ECO:0000259" key="1">
    <source>
        <dbReference type="Pfam" id="PF12777"/>
    </source>
</evidence>
<evidence type="ECO:0000313" key="3">
    <source>
        <dbReference type="Proteomes" id="UP001266305"/>
    </source>
</evidence>
<dbReference type="PANTHER" id="PTHR45703:SF32">
    <property type="entry name" value="DYNEINS HEAVY CHAIN"/>
    <property type="match status" value="1"/>
</dbReference>
<dbReference type="EMBL" id="JASSZA010000005">
    <property type="protein sequence ID" value="KAK2111214.1"/>
    <property type="molecule type" value="Genomic_DNA"/>
</dbReference>
<dbReference type="Gene3D" id="1.20.920.60">
    <property type="match status" value="1"/>
</dbReference>
<evidence type="ECO:0000313" key="2">
    <source>
        <dbReference type="EMBL" id="KAK2111214.1"/>
    </source>
</evidence>
<sequence>MKLLGKEDGIRLLAKAPSFHPTGEQNFIKSLINFDKDNISDKVLKKIGAYCAQPDFQPDIIGRVSLAAKSLCMWVRAMEVRVTGLGLGVRRTCLGGGQMHRLRRKEGMPGGEGAGGLVGDPHSLVVSLQLYGRLYRVVEPKRIRMNAALAQLREKQAALAEAQEKLREVPLPEL</sequence>
<protein>
    <submittedName>
        <fullName evidence="2">Dynein heavy chain 2, axonemal</fullName>
    </submittedName>
</protein>
<keyword evidence="3" id="KW-1185">Reference proteome</keyword>
<organism evidence="2 3">
    <name type="scientific">Saguinus oedipus</name>
    <name type="common">Cotton-top tamarin</name>
    <name type="synonym">Oedipomidas oedipus</name>
    <dbReference type="NCBI Taxonomy" id="9490"/>
    <lineage>
        <taxon>Eukaryota</taxon>
        <taxon>Metazoa</taxon>
        <taxon>Chordata</taxon>
        <taxon>Craniata</taxon>
        <taxon>Vertebrata</taxon>
        <taxon>Euteleostomi</taxon>
        <taxon>Mammalia</taxon>
        <taxon>Eutheria</taxon>
        <taxon>Euarchontoglires</taxon>
        <taxon>Primates</taxon>
        <taxon>Haplorrhini</taxon>
        <taxon>Platyrrhini</taxon>
        <taxon>Cebidae</taxon>
        <taxon>Callitrichinae</taxon>
        <taxon>Saguinus</taxon>
    </lineage>
</organism>
<dbReference type="Pfam" id="PF12777">
    <property type="entry name" value="MT"/>
    <property type="match status" value="1"/>
</dbReference>